<evidence type="ECO:0000259" key="9">
    <source>
        <dbReference type="Pfam" id="PF00326"/>
    </source>
</evidence>
<dbReference type="AlphaFoldDB" id="A0A6P6FFR2"/>
<dbReference type="SUPFAM" id="SSF53474">
    <property type="entry name" value="alpha/beta-Hydrolases"/>
    <property type="match status" value="1"/>
</dbReference>
<feature type="domain" description="Peptidase S9 prolyl oligopeptidase catalytic" evidence="9">
    <location>
        <begin position="538"/>
        <end position="762"/>
    </location>
</feature>
<name>A0A6P6FFR2_BOMIM</name>
<comment type="catalytic activity">
    <reaction evidence="1">
        <text>Cleavage of an N-acetyl or N-formyl amino acid from the N-terminus of a polypeptide.</text>
        <dbReference type="EC" id="3.4.19.1"/>
    </reaction>
</comment>
<evidence type="ECO:0000256" key="8">
    <source>
        <dbReference type="ARBA" id="ARBA00022801"/>
    </source>
</evidence>
<dbReference type="SUPFAM" id="SSF82171">
    <property type="entry name" value="DPP6 N-terminal domain-like"/>
    <property type="match status" value="1"/>
</dbReference>
<dbReference type="GO" id="GO:0004252">
    <property type="term" value="F:serine-type endopeptidase activity"/>
    <property type="evidence" value="ECO:0007669"/>
    <property type="project" value="TreeGrafter"/>
</dbReference>
<comment type="subcellular location">
    <subcellularLocation>
        <location evidence="2">Cytoplasm</location>
    </subcellularLocation>
</comment>
<comment type="subunit">
    <text evidence="4">Homotetramer.</text>
</comment>
<keyword evidence="8" id="KW-0378">Hydrolase</keyword>
<evidence type="ECO:0000259" key="10">
    <source>
        <dbReference type="Pfam" id="PF19283"/>
    </source>
</evidence>
<evidence type="ECO:0000313" key="12">
    <source>
        <dbReference type="RefSeq" id="XP_024226527.1"/>
    </source>
</evidence>
<dbReference type="GO" id="GO:0005737">
    <property type="term" value="C:cytoplasm"/>
    <property type="evidence" value="ECO:0007669"/>
    <property type="project" value="UniProtKB-SubCell"/>
</dbReference>
<dbReference type="InterPro" id="IPR029058">
    <property type="entry name" value="AB_hydrolase_fold"/>
</dbReference>
<evidence type="ECO:0000256" key="5">
    <source>
        <dbReference type="ARBA" id="ARBA00012917"/>
    </source>
</evidence>
<accession>A0A6P6FFR2</accession>
<evidence type="ECO:0000256" key="7">
    <source>
        <dbReference type="ARBA" id="ARBA00022490"/>
    </source>
</evidence>
<sequence>MYIINCLYMLSMSDILSTFGCLYITYDNRFKTEFVDKFVIMATSQAKKIVNLYKTLVRNPSLTDAKIFELSENEISILSSWSQRNLERKTNQKFGQTHILNSKLQIQSQSFPFDTTTELLSDFTEDKQYKAILRQATIENTTKQFIEIWDKQRLVKNYDLTALDVHGDVYTDSEFSSFQWSPDKKKVLYIAEKKQPESEPFYKQKRMDKNKKDEHEVTVGNEYIYKPHWGEQLVGKHHPVVAVLDTTTDTISALSGIPNDLSPAQVLWTADSQGVVGVAWKHEPRHLGLIACTNRLSWIFLLKDGEYKKLSSDGCAVHSPRFSPDKKYLIWLEREAGGPHHNAHRLMHLEFASENSKADILVDIVNSSIPIQNAEKFYGLYGRLPRQCWSTDSQYIFLSTAQQNNTRSYIINRKTKAITEIQNDKSSLAILDVKDDIIAFSETSLLEPSMLTVGRFDSKTISNGRIKRNKISIPDKIPGTENLMYEPSEYDYNNDEEIKHFNFIYFGPKRGNDKSVPLIIIPHGGPHSNYANSFILDYFLLVLSGFAVVQVNYRGSTGMGSKNVEYLQGKVGDVDVKDCVTATEEALRKYSWLNPNKLGIIGGSHGGFLVTHLSGQYPDLYKAVVARNPVIDIAAMFTISDIPDCRNALSKEERIMCTAEINYAFDESAPMSESDRIEMFVKMFKCSPIIHVNNVKAPTLLCIGSSDLRVPPSQGKLWFQRLKANDVRTKMLVYNDNHPLSSGAAEIDNAINACLWLQEYVGV</sequence>
<evidence type="ECO:0000256" key="3">
    <source>
        <dbReference type="ARBA" id="ARBA00010040"/>
    </source>
</evidence>
<proteinExistence type="inferred from homology"/>
<keyword evidence="11" id="KW-1185">Reference proteome</keyword>
<dbReference type="Gene3D" id="3.40.50.1820">
    <property type="entry name" value="alpha/beta hydrolase"/>
    <property type="match status" value="1"/>
</dbReference>
<dbReference type="OrthoDB" id="416344at2759"/>
<dbReference type="InterPro" id="IPR011042">
    <property type="entry name" value="6-blade_b-propeller_TolB-like"/>
</dbReference>
<dbReference type="Pfam" id="PF00326">
    <property type="entry name" value="Peptidase_S9"/>
    <property type="match status" value="1"/>
</dbReference>
<dbReference type="RefSeq" id="XP_033179258.1">
    <property type="nucleotide sequence ID" value="XM_033323367.1"/>
</dbReference>
<dbReference type="Pfam" id="PF19283">
    <property type="entry name" value="APEH_N"/>
    <property type="match status" value="1"/>
</dbReference>
<dbReference type="RefSeq" id="XP_024226527.1">
    <property type="nucleotide sequence ID" value="XM_024370759.2"/>
</dbReference>
<dbReference type="EC" id="3.4.19.1" evidence="5"/>
<dbReference type="InterPro" id="IPR045550">
    <property type="entry name" value="AARE_N"/>
</dbReference>
<protein>
    <recommendedName>
        <fullName evidence="6">Acylamino-acid-releasing enzyme</fullName>
        <ecNumber evidence="5">3.4.19.1</ecNumber>
    </recommendedName>
</protein>
<evidence type="ECO:0000256" key="6">
    <source>
        <dbReference type="ARBA" id="ARBA00018421"/>
    </source>
</evidence>
<gene>
    <name evidence="12 13" type="primary">LOC100747821</name>
</gene>
<dbReference type="GO" id="GO:0008242">
    <property type="term" value="F:omega peptidase activity"/>
    <property type="evidence" value="ECO:0007669"/>
    <property type="project" value="UniProtKB-EC"/>
</dbReference>
<dbReference type="Proteomes" id="UP000515180">
    <property type="component" value="Unplaced"/>
</dbReference>
<comment type="similarity">
    <text evidence="3">Belongs to the peptidase S9C family.</text>
</comment>
<dbReference type="GeneID" id="100747821"/>
<dbReference type="PANTHER" id="PTHR42776">
    <property type="entry name" value="SERINE PEPTIDASE S9 FAMILY MEMBER"/>
    <property type="match status" value="1"/>
</dbReference>
<organism evidence="11 12">
    <name type="scientific">Bombus impatiens</name>
    <name type="common">Bumblebee</name>
    <dbReference type="NCBI Taxonomy" id="132113"/>
    <lineage>
        <taxon>Eukaryota</taxon>
        <taxon>Metazoa</taxon>
        <taxon>Ecdysozoa</taxon>
        <taxon>Arthropoda</taxon>
        <taxon>Hexapoda</taxon>
        <taxon>Insecta</taxon>
        <taxon>Pterygota</taxon>
        <taxon>Neoptera</taxon>
        <taxon>Endopterygota</taxon>
        <taxon>Hymenoptera</taxon>
        <taxon>Apocrita</taxon>
        <taxon>Aculeata</taxon>
        <taxon>Apoidea</taxon>
        <taxon>Anthophila</taxon>
        <taxon>Apidae</taxon>
        <taxon>Bombus</taxon>
        <taxon>Pyrobombus</taxon>
    </lineage>
</organism>
<dbReference type="GO" id="GO:0006508">
    <property type="term" value="P:proteolysis"/>
    <property type="evidence" value="ECO:0007669"/>
    <property type="project" value="InterPro"/>
</dbReference>
<dbReference type="PANTHER" id="PTHR42776:SF4">
    <property type="entry name" value="ACYLAMINO-ACID-RELEASING ENZYME"/>
    <property type="match status" value="1"/>
</dbReference>
<evidence type="ECO:0000256" key="2">
    <source>
        <dbReference type="ARBA" id="ARBA00004496"/>
    </source>
</evidence>
<dbReference type="Gene3D" id="2.120.10.30">
    <property type="entry name" value="TolB, C-terminal domain"/>
    <property type="match status" value="1"/>
</dbReference>
<evidence type="ECO:0000256" key="1">
    <source>
        <dbReference type="ARBA" id="ARBA00000721"/>
    </source>
</evidence>
<evidence type="ECO:0000256" key="4">
    <source>
        <dbReference type="ARBA" id="ARBA00011881"/>
    </source>
</evidence>
<feature type="domain" description="Acylamino-acid-releasing enzyme N-terminal" evidence="10">
    <location>
        <begin position="45"/>
        <end position="474"/>
    </location>
</feature>
<reference evidence="12 13" key="1">
    <citation type="submission" date="2025-04" db="UniProtKB">
        <authorList>
            <consortium name="RefSeq"/>
        </authorList>
    </citation>
    <scope>IDENTIFICATION</scope>
</reference>
<evidence type="ECO:0000313" key="11">
    <source>
        <dbReference type="Proteomes" id="UP000515180"/>
    </source>
</evidence>
<dbReference type="InterPro" id="IPR001375">
    <property type="entry name" value="Peptidase_S9_cat"/>
</dbReference>
<keyword evidence="7" id="KW-0963">Cytoplasm</keyword>
<evidence type="ECO:0000313" key="13">
    <source>
        <dbReference type="RefSeq" id="XP_033179258.1"/>
    </source>
</evidence>